<protein>
    <submittedName>
        <fullName evidence="2">Uncharacterized protein</fullName>
    </submittedName>
</protein>
<dbReference type="OrthoDB" id="9991677at2759"/>
<dbReference type="GO" id="GO:0007160">
    <property type="term" value="P:cell-matrix adhesion"/>
    <property type="evidence" value="ECO:0007669"/>
    <property type="project" value="InterPro"/>
</dbReference>
<evidence type="ECO:0000313" key="2">
    <source>
        <dbReference type="EMBL" id="CAF3769577.1"/>
    </source>
</evidence>
<dbReference type="PANTHER" id="PTHR10697:SF13">
    <property type="entry name" value="RICIN B LECTIN DOMAIN-CONTAINING PROTEIN"/>
    <property type="match status" value="1"/>
</dbReference>
<dbReference type="Proteomes" id="UP000663881">
    <property type="component" value="Unassembled WGS sequence"/>
</dbReference>
<dbReference type="GO" id="GO:0005509">
    <property type="term" value="F:calcium ion binding"/>
    <property type="evidence" value="ECO:0007669"/>
    <property type="project" value="InterPro"/>
</dbReference>
<gene>
    <name evidence="2" type="ORF">OKA104_LOCUS16733</name>
    <name evidence="1" type="ORF">VCS650_LOCUS3339</name>
</gene>
<dbReference type="Proteomes" id="UP000663891">
    <property type="component" value="Unassembled WGS sequence"/>
</dbReference>
<dbReference type="AlphaFoldDB" id="A0A818ZCM3"/>
<organism evidence="2 3">
    <name type="scientific">Adineta steineri</name>
    <dbReference type="NCBI Taxonomy" id="433720"/>
    <lineage>
        <taxon>Eukaryota</taxon>
        <taxon>Metazoa</taxon>
        <taxon>Spiralia</taxon>
        <taxon>Gnathifera</taxon>
        <taxon>Rotifera</taxon>
        <taxon>Eurotatoria</taxon>
        <taxon>Bdelloidea</taxon>
        <taxon>Adinetida</taxon>
        <taxon>Adinetidae</taxon>
        <taxon>Adineta</taxon>
    </lineage>
</organism>
<dbReference type="PANTHER" id="PTHR10697">
    <property type="entry name" value="MAMMALIAN EPENDYMIN-RELATED PROTEIN 1"/>
    <property type="match status" value="1"/>
</dbReference>
<dbReference type="EMBL" id="CAJNON010000018">
    <property type="protein sequence ID" value="CAF0788307.1"/>
    <property type="molecule type" value="Genomic_DNA"/>
</dbReference>
<name>A0A818ZCM3_9BILA</name>
<dbReference type="EMBL" id="CAJOAY010000971">
    <property type="protein sequence ID" value="CAF3769577.1"/>
    <property type="molecule type" value="Genomic_DNA"/>
</dbReference>
<dbReference type="GO" id="GO:0005576">
    <property type="term" value="C:extracellular region"/>
    <property type="evidence" value="ECO:0007669"/>
    <property type="project" value="InterPro"/>
</dbReference>
<sequence>MFYYAVFTTFTILIAGSNTKLIRSLTHKPKPCCLPKQHSSQMIISTSMVLPDNKLHSSYSTYNFSYDSDRGSIALKGQATSIPDGQKSNWWVIQSMKDGQTYTIDQDSKICHKSIILQKPFYCIPETAVYQYSSMYGYGDKQIIGDTWLIVEDEAIRYFTVSGDDLCIPLNGNSYSQNPTTVNSTTISNFIPKILDPSAFDISEQCI</sequence>
<accession>A0A818ZCM3</accession>
<reference evidence="2" key="1">
    <citation type="submission" date="2021-02" db="EMBL/GenBank/DDBJ databases">
        <authorList>
            <person name="Nowell W R."/>
        </authorList>
    </citation>
    <scope>NUCLEOTIDE SEQUENCE</scope>
</reference>
<comment type="caution">
    <text evidence="2">The sequence shown here is derived from an EMBL/GenBank/DDBJ whole genome shotgun (WGS) entry which is preliminary data.</text>
</comment>
<evidence type="ECO:0000313" key="3">
    <source>
        <dbReference type="Proteomes" id="UP000663881"/>
    </source>
</evidence>
<proteinExistence type="predicted"/>
<dbReference type="GO" id="GO:0005764">
    <property type="term" value="C:lysosome"/>
    <property type="evidence" value="ECO:0007669"/>
    <property type="project" value="TreeGrafter"/>
</dbReference>
<dbReference type="InterPro" id="IPR001299">
    <property type="entry name" value="Ependymin"/>
</dbReference>
<evidence type="ECO:0000313" key="1">
    <source>
        <dbReference type="EMBL" id="CAF0788307.1"/>
    </source>
</evidence>